<feature type="transmembrane region" description="Helical" evidence="1">
    <location>
        <begin position="200"/>
        <end position="216"/>
    </location>
</feature>
<keyword evidence="1" id="KW-0812">Transmembrane</keyword>
<keyword evidence="1" id="KW-0472">Membrane</keyword>
<dbReference type="AlphaFoldDB" id="A0A0G0VUF6"/>
<feature type="transmembrane region" description="Helical" evidence="1">
    <location>
        <begin position="67"/>
        <end position="86"/>
    </location>
</feature>
<reference evidence="2 3" key="1">
    <citation type="journal article" date="2015" name="Nature">
        <title>rRNA introns, odd ribosomes, and small enigmatic genomes across a large radiation of phyla.</title>
        <authorList>
            <person name="Brown C.T."/>
            <person name="Hug L.A."/>
            <person name="Thomas B.C."/>
            <person name="Sharon I."/>
            <person name="Castelle C.J."/>
            <person name="Singh A."/>
            <person name="Wilkins M.J."/>
            <person name="Williams K.H."/>
            <person name="Banfield J.F."/>
        </authorList>
    </citation>
    <scope>NUCLEOTIDE SEQUENCE [LARGE SCALE GENOMIC DNA]</scope>
</reference>
<dbReference type="Gene3D" id="1.25.40.10">
    <property type="entry name" value="Tetratricopeptide repeat domain"/>
    <property type="match status" value="1"/>
</dbReference>
<feature type="transmembrane region" description="Helical" evidence="1">
    <location>
        <begin position="92"/>
        <end position="117"/>
    </location>
</feature>
<feature type="transmembrane region" description="Helical" evidence="1">
    <location>
        <begin position="355"/>
        <end position="377"/>
    </location>
</feature>
<dbReference type="EMBL" id="LCBE01000006">
    <property type="protein sequence ID" value="KKS04485.1"/>
    <property type="molecule type" value="Genomic_DNA"/>
</dbReference>
<feature type="transmembrane region" description="Helical" evidence="1">
    <location>
        <begin position="447"/>
        <end position="467"/>
    </location>
</feature>
<keyword evidence="1" id="KW-1133">Transmembrane helix</keyword>
<feature type="transmembrane region" description="Helical" evidence="1">
    <location>
        <begin position="384"/>
        <end position="404"/>
    </location>
</feature>
<organism evidence="2 3">
    <name type="scientific">Candidatus Nomurabacteria bacterium GW2011_GWA2_41_25</name>
    <dbReference type="NCBI Taxonomy" id="1618736"/>
    <lineage>
        <taxon>Bacteria</taxon>
        <taxon>Candidatus Nomuraibacteriota</taxon>
    </lineage>
</organism>
<feature type="transmembrane region" description="Helical" evidence="1">
    <location>
        <begin position="410"/>
        <end position="427"/>
    </location>
</feature>
<dbReference type="Proteomes" id="UP000034236">
    <property type="component" value="Unassembled WGS sequence"/>
</dbReference>
<evidence type="ECO:0000313" key="3">
    <source>
        <dbReference type="Proteomes" id="UP000034236"/>
    </source>
</evidence>
<protein>
    <submittedName>
        <fullName evidence="2">Uncharacterized protein</fullName>
    </submittedName>
</protein>
<evidence type="ECO:0000256" key="1">
    <source>
        <dbReference type="SAM" id="Phobius"/>
    </source>
</evidence>
<dbReference type="SUPFAM" id="SSF48452">
    <property type="entry name" value="TPR-like"/>
    <property type="match status" value="1"/>
</dbReference>
<feature type="transmembrane region" description="Helical" evidence="1">
    <location>
        <begin position="35"/>
        <end position="55"/>
    </location>
</feature>
<name>A0A0G0VUF6_9BACT</name>
<gene>
    <name evidence="2" type="ORF">UU58_C0006G0011</name>
</gene>
<accession>A0A0G0VUF6</accession>
<comment type="caution">
    <text evidence="2">The sequence shown here is derived from an EMBL/GenBank/DDBJ whole genome shotgun (WGS) entry which is preliminary data.</text>
</comment>
<dbReference type="InterPro" id="IPR011990">
    <property type="entry name" value="TPR-like_helical_dom_sf"/>
</dbReference>
<feature type="transmembrane region" description="Helical" evidence="1">
    <location>
        <begin position="171"/>
        <end position="193"/>
    </location>
</feature>
<feature type="transmembrane region" description="Helical" evidence="1">
    <location>
        <begin position="129"/>
        <end position="151"/>
    </location>
</feature>
<proteinExistence type="predicted"/>
<feature type="transmembrane region" description="Helical" evidence="1">
    <location>
        <begin position="253"/>
        <end position="278"/>
    </location>
</feature>
<evidence type="ECO:0000313" key="2">
    <source>
        <dbReference type="EMBL" id="KKS04485.1"/>
    </source>
</evidence>
<sequence length="687" mass="75039">MHSNIFDRLSFLSLFLVVVLLPIFCLPFTNIPVETSKGLLLVLGLAVSVVFWAIARFSDGRIVFPRSWLLVSGFGITLVFLLSALFSGTSQVSLFGTMFDIGSFWFILSAFVLMLFSSIIFRTPKRAKIVLLGMILSSAFVLIFQSAHLFMPTILSLGILAGKTGNVLGSWNALGLFAGFSGLMFLLVIEFFPISKMEKVLLEIFILLSILLAASVNFPLVWLLLGISSLIIFVYKVSITFQRNENEEEKKPFPMVSFIVVMISLLFFMSAGFVGGFIPNRLQISNTEVSPSFGATMSITKGVLAKDPVFGIGPNRFTEAWSMYKPAAINNTQFWDVSFSSGSGSLPTLTATTGYLGILAWLVFFVLFLAIGVKSVFSSIKNGINWEMMAFFVLSLYLFISSFFYSTGAVIFLLSLAFTGVFIGLAASNSDKEISMSFLNDHRKSFFSILALILVIIFSIAASFRYIERFASISYFGKAVFASTETAAEDFIGKALSLYSNDLYLRTYSQIYLVKLNTIANKKSELSDTDKADLQASFDQVVNSAQLAAAYDPSNYLNFQLLGSVYQSVGSLGVKDAYSKAVEAYRAASSLNPLNPGLKLAMAGASFVDGKVKEAKDYAKEALSLKQDYIDALITLSQIAKSEGNNSGALSYAQAALSLAPADKNLIQYVDSLKNSTPAPAPDKAKQ</sequence>